<dbReference type="Gene3D" id="3.40.50.150">
    <property type="entry name" value="Vaccinia Virus protein VP39"/>
    <property type="match status" value="1"/>
</dbReference>
<comment type="caution">
    <text evidence="3">The sequence shown here is derived from an EMBL/GenBank/DDBJ whole genome shotgun (WGS) entry which is preliminary data.</text>
</comment>
<dbReference type="Pfam" id="PF13489">
    <property type="entry name" value="Methyltransf_23"/>
    <property type="match status" value="1"/>
</dbReference>
<keyword evidence="4" id="KW-1185">Reference proteome</keyword>
<evidence type="ECO:0008006" key="5">
    <source>
        <dbReference type="Google" id="ProtNLM"/>
    </source>
</evidence>
<dbReference type="SUPFAM" id="SSF53335">
    <property type="entry name" value="S-adenosyl-L-methionine-dependent methyltransferases"/>
    <property type="match status" value="1"/>
</dbReference>
<evidence type="ECO:0000256" key="1">
    <source>
        <dbReference type="ARBA" id="ARBA00038158"/>
    </source>
</evidence>
<dbReference type="CDD" id="cd02440">
    <property type="entry name" value="AdoMet_MTases"/>
    <property type="match status" value="1"/>
</dbReference>
<reference evidence="3" key="1">
    <citation type="submission" date="2021-03" db="EMBL/GenBank/DDBJ databases">
        <title>Revisited historic fungal species revealed as producer of novel bioactive compounds through whole genome sequencing and comparative genomics.</title>
        <authorList>
            <person name="Vignolle G.A."/>
            <person name="Hochenegger N."/>
            <person name="Mach R.L."/>
            <person name="Mach-Aigner A.R."/>
            <person name="Javad Rahimi M."/>
            <person name="Salim K.A."/>
            <person name="Chan C.M."/>
            <person name="Lim L.B.L."/>
            <person name="Cai F."/>
            <person name="Druzhinina I.S."/>
            <person name="U'Ren J.M."/>
            <person name="Derntl C."/>
        </authorList>
    </citation>
    <scope>NUCLEOTIDE SEQUENCE</scope>
    <source>
        <strain evidence="3">TUCIM 5799</strain>
    </source>
</reference>
<protein>
    <recommendedName>
        <fullName evidence="5">S-adenosyl-L-methionine-dependent methyltransferase</fullName>
    </recommendedName>
</protein>
<dbReference type="AlphaFoldDB" id="A0A9P9WTF0"/>
<accession>A0A9P9WTF0</accession>
<dbReference type="EMBL" id="JAFIMR010000005">
    <property type="protein sequence ID" value="KAI1879017.1"/>
    <property type="molecule type" value="Genomic_DNA"/>
</dbReference>
<name>A0A9P9WTF0_9PEZI</name>
<dbReference type="PANTHER" id="PTHR43591:SF102">
    <property type="entry name" value="S-ADENOSYL-L-METHIONINE-DEPENDENT METHYLTRANSFERASE"/>
    <property type="match status" value="1"/>
</dbReference>
<evidence type="ECO:0000313" key="4">
    <source>
        <dbReference type="Proteomes" id="UP000829685"/>
    </source>
</evidence>
<dbReference type="GO" id="GO:0008168">
    <property type="term" value="F:methyltransferase activity"/>
    <property type="evidence" value="ECO:0007669"/>
    <property type="project" value="TreeGrafter"/>
</dbReference>
<evidence type="ECO:0000313" key="3">
    <source>
        <dbReference type="EMBL" id="KAI1879017.1"/>
    </source>
</evidence>
<organism evidence="3 4">
    <name type="scientific">Neoarthrinium moseri</name>
    <dbReference type="NCBI Taxonomy" id="1658444"/>
    <lineage>
        <taxon>Eukaryota</taxon>
        <taxon>Fungi</taxon>
        <taxon>Dikarya</taxon>
        <taxon>Ascomycota</taxon>
        <taxon>Pezizomycotina</taxon>
        <taxon>Sordariomycetes</taxon>
        <taxon>Xylariomycetidae</taxon>
        <taxon>Amphisphaeriales</taxon>
        <taxon>Apiosporaceae</taxon>
        <taxon>Neoarthrinium</taxon>
    </lineage>
</organism>
<proteinExistence type="inferred from homology"/>
<feature type="region of interest" description="Disordered" evidence="2">
    <location>
        <begin position="1"/>
        <end position="31"/>
    </location>
</feature>
<evidence type="ECO:0000256" key="2">
    <source>
        <dbReference type="SAM" id="MobiDB-lite"/>
    </source>
</evidence>
<dbReference type="PANTHER" id="PTHR43591">
    <property type="entry name" value="METHYLTRANSFERASE"/>
    <property type="match status" value="1"/>
</dbReference>
<dbReference type="Proteomes" id="UP000829685">
    <property type="component" value="Unassembled WGS sequence"/>
</dbReference>
<dbReference type="InterPro" id="IPR029063">
    <property type="entry name" value="SAM-dependent_MTases_sf"/>
</dbReference>
<comment type="similarity">
    <text evidence="1">Belongs to the methyltransferase superfamily. LaeA methyltransferase family.</text>
</comment>
<gene>
    <name evidence="3" type="ORF">JX265_003194</name>
</gene>
<sequence length="331" mass="37406">METKKEIGIQTFGEPSQAGTIGDPVSVEDENGRTWQNYKPDKYFLPNDDGEQDRLDVTHKGFCIQVHSLQDPQTRSKNPDDALHLAPIEGDPPRVLDLGTGTGIWAIEYARRHPGSEVIGSDLSLIQPDVSATVPNVSFVREDVEDYWVHGAPFDFIHGRLLFTCFDNHKDVIKKAFDSLRPGGWIEYQDSSLNVDSDDNSHRRTALHKLTYLSMAGAAAMGRDLEVARKYKDYFIEAGFVDVVEVKFKVFGNTWPEKEPDYTIGKYMSLSGSQVIKTISEKLLRKGLVLPEDIIEPIVLQALKDVNNTQIHLWWPGYVVYGRKPFDHEKS</sequence>